<evidence type="ECO:0000256" key="1">
    <source>
        <dbReference type="ARBA" id="ARBA00004651"/>
    </source>
</evidence>
<organism evidence="14 15">
    <name type="scientific">Enemella evansiae</name>
    <dbReference type="NCBI Taxonomy" id="2016499"/>
    <lineage>
        <taxon>Bacteria</taxon>
        <taxon>Bacillati</taxon>
        <taxon>Actinomycetota</taxon>
        <taxon>Actinomycetes</taxon>
        <taxon>Propionibacteriales</taxon>
        <taxon>Propionibacteriaceae</taxon>
        <taxon>Enemella</taxon>
    </lineage>
</organism>
<evidence type="ECO:0000256" key="13">
    <source>
        <dbReference type="SAM" id="MobiDB-lite"/>
    </source>
</evidence>
<keyword evidence="4 12" id="KW-1003">Cell membrane</keyword>
<comment type="catalytic activity">
    <reaction evidence="10">
        <text>Mg(2+)(in) = Mg(2+)(out)</text>
        <dbReference type="Rhea" id="RHEA:29827"/>
        <dbReference type="ChEBI" id="CHEBI:18420"/>
    </reaction>
</comment>
<keyword evidence="5 12" id="KW-0812">Transmembrane</keyword>
<dbReference type="CDD" id="cd12830">
    <property type="entry name" value="MtCorA-like"/>
    <property type="match status" value="1"/>
</dbReference>
<dbReference type="GO" id="GO:0015095">
    <property type="term" value="F:magnesium ion transmembrane transporter activity"/>
    <property type="evidence" value="ECO:0007669"/>
    <property type="project" value="UniProtKB-UniRule"/>
</dbReference>
<evidence type="ECO:0000256" key="9">
    <source>
        <dbReference type="ARBA" id="ARBA00023136"/>
    </source>
</evidence>
<dbReference type="FunFam" id="1.20.58.340:FF:000004">
    <property type="entry name" value="Magnesium transport protein CorA"/>
    <property type="match status" value="1"/>
</dbReference>
<feature type="transmembrane region" description="Helical" evidence="12">
    <location>
        <begin position="344"/>
        <end position="364"/>
    </location>
</feature>
<dbReference type="Proteomes" id="UP000215896">
    <property type="component" value="Unassembled WGS sequence"/>
</dbReference>
<dbReference type="AlphaFoldDB" id="A0A255GEC7"/>
<feature type="transmembrane region" description="Helical" evidence="12">
    <location>
        <begin position="313"/>
        <end position="332"/>
    </location>
</feature>
<dbReference type="GO" id="GO:0015087">
    <property type="term" value="F:cobalt ion transmembrane transporter activity"/>
    <property type="evidence" value="ECO:0007669"/>
    <property type="project" value="UniProtKB-UniRule"/>
</dbReference>
<evidence type="ECO:0000256" key="6">
    <source>
        <dbReference type="ARBA" id="ARBA00022842"/>
    </source>
</evidence>
<comment type="subcellular location">
    <subcellularLocation>
        <location evidence="1">Cell membrane</location>
        <topology evidence="1">Multi-pass membrane protein</topology>
    </subcellularLocation>
    <subcellularLocation>
        <location evidence="12">Membrane</location>
        <topology evidence="12">Multi-pass membrane protein</topology>
    </subcellularLocation>
</comment>
<dbReference type="PANTHER" id="PTHR46494:SF1">
    <property type="entry name" value="CORA FAMILY METAL ION TRANSPORTER (EUROFUNG)"/>
    <property type="match status" value="1"/>
</dbReference>
<dbReference type="SUPFAM" id="SSF143865">
    <property type="entry name" value="CorA soluble domain-like"/>
    <property type="match status" value="1"/>
</dbReference>
<proteinExistence type="inferred from homology"/>
<accession>A0A4V3CEC1</accession>
<dbReference type="Gene3D" id="1.20.58.340">
    <property type="entry name" value="Magnesium transport protein CorA, transmembrane region"/>
    <property type="match status" value="2"/>
</dbReference>
<keyword evidence="9 12" id="KW-0472">Membrane</keyword>
<evidence type="ECO:0000256" key="8">
    <source>
        <dbReference type="ARBA" id="ARBA00023065"/>
    </source>
</evidence>
<dbReference type="Pfam" id="PF01544">
    <property type="entry name" value="CorA"/>
    <property type="match status" value="1"/>
</dbReference>
<evidence type="ECO:0000256" key="5">
    <source>
        <dbReference type="ARBA" id="ARBA00022692"/>
    </source>
</evidence>
<dbReference type="InterPro" id="IPR045863">
    <property type="entry name" value="CorA_TM1_TM2"/>
</dbReference>
<keyword evidence="3 12" id="KW-0813">Transport</keyword>
<dbReference type="GO" id="GO:0050897">
    <property type="term" value="F:cobalt ion binding"/>
    <property type="evidence" value="ECO:0007669"/>
    <property type="project" value="TreeGrafter"/>
</dbReference>
<keyword evidence="6 12" id="KW-0460">Magnesium</keyword>
<evidence type="ECO:0000313" key="15">
    <source>
        <dbReference type="Proteomes" id="UP000215896"/>
    </source>
</evidence>
<evidence type="ECO:0000256" key="7">
    <source>
        <dbReference type="ARBA" id="ARBA00022989"/>
    </source>
</evidence>
<feature type="region of interest" description="Disordered" evidence="13">
    <location>
        <begin position="1"/>
        <end position="40"/>
    </location>
</feature>
<dbReference type="InterPro" id="IPR045861">
    <property type="entry name" value="CorA_cytoplasmic_dom"/>
</dbReference>
<dbReference type="GO" id="GO:0005886">
    <property type="term" value="C:plasma membrane"/>
    <property type="evidence" value="ECO:0007669"/>
    <property type="project" value="UniProtKB-SubCell"/>
</dbReference>
<dbReference type="InterPro" id="IPR002523">
    <property type="entry name" value="MgTranspt_CorA/ZnTranspt_ZntB"/>
</dbReference>
<dbReference type="OrthoDB" id="9803416at2"/>
<comment type="similarity">
    <text evidence="2 12">Belongs to the CorA metal ion transporter (MIT) (TC 1.A.35) family.</text>
</comment>
<dbReference type="RefSeq" id="WP_094356416.1">
    <property type="nucleotide sequence ID" value="NZ_NMVK01000008.1"/>
</dbReference>
<dbReference type="GO" id="GO:0000287">
    <property type="term" value="F:magnesium ion binding"/>
    <property type="evidence" value="ECO:0007669"/>
    <property type="project" value="TreeGrafter"/>
</dbReference>
<evidence type="ECO:0000256" key="10">
    <source>
        <dbReference type="ARBA" id="ARBA00034269"/>
    </source>
</evidence>
<feature type="compositionally biased region" description="Low complexity" evidence="13">
    <location>
        <begin position="7"/>
        <end position="17"/>
    </location>
</feature>
<sequence length="370" mass="41544">MADQGPRRPATQPTRPRYPSPLRGLSRPKPRMLQPEGSAPPSSVVAWAHYVDGVRDDCTELEVATERALRGEGFVWLGLKDPSDEDMSGFAKQFNLHPLAIEDAVEGHTRSKLEQFGDTLFAVISTVAYVDHTELTDSSEIVSTGQVMIFVGSNFVMTVRRGEHAQLRTLRSRLEADPGRLMRGPAEVLYSVMDKIIDDYMGVVAEFEKDIDEIEGLVFSRQGAHEINRVYNLKRELIEFKRSVVPLGAPLQALASRPIVTIPEDARAYFRELSDHHLEAREAVQSFDEVLSTILSAALARASVEDNQDMRKISAWVAIVAVPTMIAGIYGMNFENMPELSWKYGYFLVLGLIAIVMLSLYFGFRRNRWL</sequence>
<dbReference type="NCBIfam" id="TIGR00383">
    <property type="entry name" value="corA"/>
    <property type="match status" value="1"/>
</dbReference>
<protein>
    <recommendedName>
        <fullName evidence="12">Magnesium transport protein CorA</fullName>
    </recommendedName>
</protein>
<evidence type="ECO:0000256" key="4">
    <source>
        <dbReference type="ARBA" id="ARBA00022475"/>
    </source>
</evidence>
<gene>
    <name evidence="12 14" type="primary">corA</name>
    <name evidence="14" type="ORF">CGZ94_12110</name>
</gene>
<evidence type="ECO:0000313" key="14">
    <source>
        <dbReference type="EMBL" id="OYO12653.1"/>
    </source>
</evidence>
<dbReference type="EMBL" id="NMVO01000014">
    <property type="protein sequence ID" value="OYO12653.1"/>
    <property type="molecule type" value="Genomic_DNA"/>
</dbReference>
<keyword evidence="8 12" id="KW-0406">Ion transport</keyword>
<evidence type="ECO:0000256" key="12">
    <source>
        <dbReference type="RuleBase" id="RU362010"/>
    </source>
</evidence>
<reference evidence="14 15" key="1">
    <citation type="submission" date="2017-07" db="EMBL/GenBank/DDBJ databases">
        <title>Draft whole genome sequences of clinical Proprionibacteriaceae strains.</title>
        <authorList>
            <person name="Bernier A.-M."/>
            <person name="Bernard K."/>
            <person name="Domingo M.-C."/>
        </authorList>
    </citation>
    <scope>NUCLEOTIDE SEQUENCE [LARGE SCALE GENOMIC DNA]</scope>
    <source>
        <strain evidence="14 15">NML 030167</strain>
    </source>
</reference>
<keyword evidence="15" id="KW-1185">Reference proteome</keyword>
<dbReference type="PANTHER" id="PTHR46494">
    <property type="entry name" value="CORA FAMILY METAL ION TRANSPORTER (EUROFUNG)"/>
    <property type="match status" value="1"/>
</dbReference>
<comment type="function">
    <text evidence="11">Mediates influx of magnesium ions. Alternates between open and closed states. Activated by low cytoplasmic Mg(2+) levels. Inactive when cytoplasmic Mg(2+) levels are high.</text>
</comment>
<evidence type="ECO:0000256" key="2">
    <source>
        <dbReference type="ARBA" id="ARBA00009765"/>
    </source>
</evidence>
<accession>A0A255GEC7</accession>
<name>A0A255GEC7_9ACTN</name>
<dbReference type="InterPro" id="IPR004488">
    <property type="entry name" value="Mg/Co-transport_prot_CorA"/>
</dbReference>
<evidence type="ECO:0000256" key="11">
    <source>
        <dbReference type="ARBA" id="ARBA00045497"/>
    </source>
</evidence>
<keyword evidence="7 12" id="KW-1133">Transmembrane helix</keyword>
<comment type="caution">
    <text evidence="14">The sequence shown here is derived from an EMBL/GenBank/DDBJ whole genome shotgun (WGS) entry which is preliminary data.</text>
</comment>
<dbReference type="Gene3D" id="3.30.460.20">
    <property type="entry name" value="CorA soluble domain-like"/>
    <property type="match status" value="1"/>
</dbReference>
<evidence type="ECO:0000256" key="3">
    <source>
        <dbReference type="ARBA" id="ARBA00022448"/>
    </source>
</evidence>
<dbReference type="SUPFAM" id="SSF144083">
    <property type="entry name" value="Magnesium transport protein CorA, transmembrane region"/>
    <property type="match status" value="1"/>
</dbReference>